<reference evidence="2" key="1">
    <citation type="journal article" date="2014" name="Genome Announc.">
        <title>Genome Sequence of Arthrobacter siccitolerans 4J27, a Xeroprotectant-Producing Desiccation-Tolerant Microorganism.</title>
        <authorList>
            <person name="Manzanera M."/>
            <person name="Santa-Cruz-Calvo L."/>
            <person name="Vilchez J.I."/>
            <person name="Garcia-Fontana C."/>
            <person name="Silva-Castro G.A."/>
            <person name="Calvo C."/>
            <person name="Gonzalez-Lopez J."/>
        </authorList>
    </citation>
    <scope>NUCLEOTIDE SEQUENCE [LARGE SCALE GENOMIC DNA]</scope>
    <source>
        <strain evidence="2">4J27</strain>
    </source>
</reference>
<organism evidence="1 2">
    <name type="scientific">Pseudarthrobacter siccitolerans</name>
    <dbReference type="NCBI Taxonomy" id="861266"/>
    <lineage>
        <taxon>Bacteria</taxon>
        <taxon>Bacillati</taxon>
        <taxon>Actinomycetota</taxon>
        <taxon>Actinomycetes</taxon>
        <taxon>Micrococcales</taxon>
        <taxon>Micrococcaceae</taxon>
        <taxon>Pseudarthrobacter</taxon>
    </lineage>
</organism>
<keyword evidence="2" id="KW-1185">Reference proteome</keyword>
<proteinExistence type="predicted"/>
<evidence type="ECO:0000313" key="2">
    <source>
        <dbReference type="Proteomes" id="UP000035722"/>
    </source>
</evidence>
<evidence type="ECO:0000313" key="1">
    <source>
        <dbReference type="EMBL" id="CCQ46480.1"/>
    </source>
</evidence>
<dbReference type="Proteomes" id="UP000035722">
    <property type="component" value="Unassembled WGS sequence"/>
</dbReference>
<accession>A0A024H2V5</accession>
<dbReference type="STRING" id="861266.ARTSIC4J27_2443"/>
<name>A0A024H2V5_9MICC</name>
<gene>
    <name evidence="1" type="ORF">ARTSIC4J27_2443</name>
</gene>
<protein>
    <submittedName>
        <fullName evidence="1">Uncharacterized protein</fullName>
    </submittedName>
</protein>
<dbReference type="EMBL" id="CAQI01000044">
    <property type="protein sequence ID" value="CCQ46480.1"/>
    <property type="molecule type" value="Genomic_DNA"/>
</dbReference>
<sequence length="48" mass="5415">MAELLDPGEVRALRRRVQRVLNNGVLPADPTGMRYPWPLVQEASSAQR</sequence>
<comment type="caution">
    <text evidence="1">The sequence shown here is derived from an EMBL/GenBank/DDBJ whole genome shotgun (WGS) entry which is preliminary data.</text>
</comment>
<dbReference type="AlphaFoldDB" id="A0A024H2V5"/>